<organism evidence="1 2">
    <name type="scientific">Puccinia graminis f. sp. tritici</name>
    <dbReference type="NCBI Taxonomy" id="56615"/>
    <lineage>
        <taxon>Eukaryota</taxon>
        <taxon>Fungi</taxon>
        <taxon>Dikarya</taxon>
        <taxon>Basidiomycota</taxon>
        <taxon>Pucciniomycotina</taxon>
        <taxon>Pucciniomycetes</taxon>
        <taxon>Pucciniales</taxon>
        <taxon>Pucciniaceae</taxon>
        <taxon>Puccinia</taxon>
    </lineage>
</organism>
<reference evidence="1 2" key="1">
    <citation type="submission" date="2019-05" db="EMBL/GenBank/DDBJ databases">
        <title>Emergence of the Ug99 lineage of the wheat stem rust pathogen through somatic hybridization.</title>
        <authorList>
            <person name="Li F."/>
            <person name="Upadhyaya N.M."/>
            <person name="Sperschneider J."/>
            <person name="Matny O."/>
            <person name="Nguyen-Phuc H."/>
            <person name="Mago R."/>
            <person name="Raley C."/>
            <person name="Miller M.E."/>
            <person name="Silverstein K.A.T."/>
            <person name="Henningsen E."/>
            <person name="Hirsch C.D."/>
            <person name="Visser B."/>
            <person name="Pretorius Z.A."/>
            <person name="Steffenson B.J."/>
            <person name="Schwessinger B."/>
            <person name="Dodds P.N."/>
            <person name="Figueroa M."/>
        </authorList>
    </citation>
    <scope>NUCLEOTIDE SEQUENCE [LARGE SCALE GENOMIC DNA]</scope>
    <source>
        <strain evidence="1 2">Ug99</strain>
    </source>
</reference>
<protein>
    <submittedName>
        <fullName evidence="1">Uncharacterized protein</fullName>
    </submittedName>
</protein>
<accession>A0A5B0RF78</accession>
<evidence type="ECO:0000313" key="2">
    <source>
        <dbReference type="Proteomes" id="UP000325313"/>
    </source>
</evidence>
<comment type="caution">
    <text evidence="1">The sequence shown here is derived from an EMBL/GenBank/DDBJ whole genome shotgun (WGS) entry which is preliminary data.</text>
</comment>
<dbReference type="Proteomes" id="UP000325313">
    <property type="component" value="Unassembled WGS sequence"/>
</dbReference>
<gene>
    <name evidence="1" type="ORF">PGTUg99_020443</name>
</gene>
<proteinExistence type="predicted"/>
<name>A0A5B0RF78_PUCGR</name>
<dbReference type="EMBL" id="VDEP01000209">
    <property type="protein sequence ID" value="KAA1123404.1"/>
    <property type="molecule type" value="Genomic_DNA"/>
</dbReference>
<evidence type="ECO:0000313" key="1">
    <source>
        <dbReference type="EMBL" id="KAA1123404.1"/>
    </source>
</evidence>
<sequence>MRLLTPALPIDSDIPLHLQKRHQTIAMQLAVHIVMQLAVQATSDINNTFASCSSDINNTFASCSSL</sequence>
<dbReference type="AlphaFoldDB" id="A0A5B0RF78"/>